<dbReference type="Proteomes" id="UP000308230">
    <property type="component" value="Unassembled WGS sequence"/>
</dbReference>
<dbReference type="PANTHER" id="PTHR32071:SF74">
    <property type="entry name" value="TRANSCRIPTIONAL ACTIVATOR ROCR"/>
    <property type="match status" value="1"/>
</dbReference>
<dbReference type="GO" id="GO:0005524">
    <property type="term" value="F:ATP binding"/>
    <property type="evidence" value="ECO:0007669"/>
    <property type="project" value="UniProtKB-KW"/>
</dbReference>
<dbReference type="Gene3D" id="3.40.50.300">
    <property type="entry name" value="P-loop containing nucleotide triphosphate hydrolases"/>
    <property type="match status" value="1"/>
</dbReference>
<dbReference type="FunFam" id="1.10.8.60:FF:000014">
    <property type="entry name" value="DNA-binding transcriptional regulator NtrC"/>
    <property type="match status" value="1"/>
</dbReference>
<dbReference type="InterPro" id="IPR025944">
    <property type="entry name" value="Sigma_54_int_dom_CS"/>
</dbReference>
<dbReference type="PANTHER" id="PTHR32071">
    <property type="entry name" value="TRANSCRIPTIONAL REGULATORY PROTEIN"/>
    <property type="match status" value="1"/>
</dbReference>
<dbReference type="EMBL" id="SWLG01000010">
    <property type="protein sequence ID" value="TLS36483.1"/>
    <property type="molecule type" value="Genomic_DNA"/>
</dbReference>
<dbReference type="Gene3D" id="3.30.450.20">
    <property type="entry name" value="PAS domain"/>
    <property type="match status" value="1"/>
</dbReference>
<keyword evidence="3" id="KW-0805">Transcription regulation</keyword>
<dbReference type="InterPro" id="IPR003593">
    <property type="entry name" value="AAA+_ATPase"/>
</dbReference>
<dbReference type="Pfam" id="PF25601">
    <property type="entry name" value="AAA_lid_14"/>
    <property type="match status" value="1"/>
</dbReference>
<keyword evidence="9" id="KW-1185">Reference proteome</keyword>
<accession>A0A5R9F6M8</accession>
<dbReference type="SMART" id="SM00382">
    <property type="entry name" value="AAA"/>
    <property type="match status" value="1"/>
</dbReference>
<dbReference type="PROSITE" id="PS00688">
    <property type="entry name" value="SIGMA54_INTERACT_3"/>
    <property type="match status" value="1"/>
</dbReference>
<dbReference type="InterPro" id="IPR000014">
    <property type="entry name" value="PAS"/>
</dbReference>
<evidence type="ECO:0000256" key="4">
    <source>
        <dbReference type="ARBA" id="ARBA00023125"/>
    </source>
</evidence>
<gene>
    <name evidence="8" type="ORF">FCL54_14805</name>
</gene>
<dbReference type="PROSITE" id="PS00675">
    <property type="entry name" value="SIGMA54_INTERACT_1"/>
    <property type="match status" value="1"/>
</dbReference>
<evidence type="ECO:0000259" key="7">
    <source>
        <dbReference type="PROSITE" id="PS50045"/>
    </source>
</evidence>
<dbReference type="SUPFAM" id="SSF55785">
    <property type="entry name" value="PYP-like sensor domain (PAS domain)"/>
    <property type="match status" value="1"/>
</dbReference>
<dbReference type="RefSeq" id="WP_138127519.1">
    <property type="nucleotide sequence ID" value="NZ_SWLG01000010.1"/>
</dbReference>
<evidence type="ECO:0000313" key="9">
    <source>
        <dbReference type="Proteomes" id="UP000308230"/>
    </source>
</evidence>
<organism evidence="8 9">
    <name type="scientific">Exobacillus caeni</name>
    <dbReference type="NCBI Taxonomy" id="2574798"/>
    <lineage>
        <taxon>Bacteria</taxon>
        <taxon>Bacillati</taxon>
        <taxon>Bacillota</taxon>
        <taxon>Bacilli</taxon>
        <taxon>Bacillales</taxon>
        <taxon>Guptibacillaceae</taxon>
        <taxon>Exobacillus</taxon>
    </lineage>
</organism>
<keyword evidence="5" id="KW-0010">Activator</keyword>
<keyword evidence="1" id="KW-0547">Nucleotide-binding</keyword>
<protein>
    <submittedName>
        <fullName evidence="8">PAS domain-containing protein</fullName>
    </submittedName>
</protein>
<dbReference type="InterPro" id="IPR035965">
    <property type="entry name" value="PAS-like_dom_sf"/>
</dbReference>
<dbReference type="SUPFAM" id="SSF52540">
    <property type="entry name" value="P-loop containing nucleoside triphosphate hydrolases"/>
    <property type="match status" value="1"/>
</dbReference>
<dbReference type="Gene3D" id="1.10.10.60">
    <property type="entry name" value="Homeodomain-like"/>
    <property type="match status" value="1"/>
</dbReference>
<dbReference type="CDD" id="cd00130">
    <property type="entry name" value="PAS"/>
    <property type="match status" value="1"/>
</dbReference>
<evidence type="ECO:0000256" key="2">
    <source>
        <dbReference type="ARBA" id="ARBA00022840"/>
    </source>
</evidence>
<dbReference type="PROSITE" id="PS50045">
    <property type="entry name" value="SIGMA54_INTERACT_4"/>
    <property type="match status" value="1"/>
</dbReference>
<keyword evidence="6" id="KW-0804">Transcription</keyword>
<proteinExistence type="predicted"/>
<dbReference type="Pfam" id="PF08448">
    <property type="entry name" value="PAS_4"/>
    <property type="match status" value="1"/>
</dbReference>
<dbReference type="NCBIfam" id="TIGR00229">
    <property type="entry name" value="sensory_box"/>
    <property type="match status" value="1"/>
</dbReference>
<comment type="caution">
    <text evidence="8">The sequence shown here is derived from an EMBL/GenBank/DDBJ whole genome shotgun (WGS) entry which is preliminary data.</text>
</comment>
<evidence type="ECO:0000256" key="1">
    <source>
        <dbReference type="ARBA" id="ARBA00022741"/>
    </source>
</evidence>
<dbReference type="Gene3D" id="1.10.8.60">
    <property type="match status" value="1"/>
</dbReference>
<keyword evidence="2" id="KW-0067">ATP-binding</keyword>
<dbReference type="InterPro" id="IPR058031">
    <property type="entry name" value="AAA_lid_NorR"/>
</dbReference>
<dbReference type="OrthoDB" id="9771372at2"/>
<keyword evidence="4" id="KW-0238">DNA-binding</keyword>
<dbReference type="GO" id="GO:0043565">
    <property type="term" value="F:sequence-specific DNA binding"/>
    <property type="evidence" value="ECO:0007669"/>
    <property type="project" value="InterPro"/>
</dbReference>
<dbReference type="InterPro" id="IPR025662">
    <property type="entry name" value="Sigma_54_int_dom_ATP-bd_1"/>
</dbReference>
<feature type="domain" description="Sigma-54 factor interaction" evidence="7">
    <location>
        <begin position="162"/>
        <end position="387"/>
    </location>
</feature>
<evidence type="ECO:0000256" key="5">
    <source>
        <dbReference type="ARBA" id="ARBA00023159"/>
    </source>
</evidence>
<dbReference type="SUPFAM" id="SSF46689">
    <property type="entry name" value="Homeodomain-like"/>
    <property type="match status" value="1"/>
</dbReference>
<evidence type="ECO:0000313" key="8">
    <source>
        <dbReference type="EMBL" id="TLS36483.1"/>
    </source>
</evidence>
<sequence length="482" mass="54656">MDYTLNVESFFKERDYIENIFSSMREGVIIVNRDLKAFYMNEAAKTMGFKVNAVIGKSIFEIFPDLSRENSKILKVFQTKKPIKESIQTFVTYRGERKTTVTSTYPILKGGEVVGAFEIFSDISGLRDMSEKLQEISKKDLVGKSKGVIKKQEKEPLEGKVIIGESSSIKKVKEIIKTMANSPSPLLIYGETGTGKELIVQEIQANQNGPLVTQNCAAIPESLLESILFGTKKGGFTGAEDKPGLFQVANNGTLFLDEINSMPVTLQTKILRVLQEGKIRRVGDHKEISVNVRLISAMNVRPEELVNSGEMRQDLYYRLNVLYLEIPPLRERKEDIPYLVEHFISYFNKRLGKNIMTITPETMEYFLNHDWPGNVRELKNMIERAVNLTSKDIIALKDVQPHSILSMPKQSHQSSANSQGRILLKKEVARFEAKLIKEALRKTDGNISRAARELDIPQQTLDKKIKKYGLKEFIVSLKTTLK</sequence>
<evidence type="ECO:0000256" key="3">
    <source>
        <dbReference type="ARBA" id="ARBA00023015"/>
    </source>
</evidence>
<dbReference type="AlphaFoldDB" id="A0A5R9F6M8"/>
<dbReference type="PROSITE" id="PS00676">
    <property type="entry name" value="SIGMA54_INTERACT_2"/>
    <property type="match status" value="1"/>
</dbReference>
<dbReference type="PRINTS" id="PR01590">
    <property type="entry name" value="HTHFIS"/>
</dbReference>
<dbReference type="InterPro" id="IPR002197">
    <property type="entry name" value="HTH_Fis"/>
</dbReference>
<dbReference type="InterPro" id="IPR002078">
    <property type="entry name" value="Sigma_54_int"/>
</dbReference>
<dbReference type="InterPro" id="IPR013656">
    <property type="entry name" value="PAS_4"/>
</dbReference>
<reference evidence="8 9" key="1">
    <citation type="submission" date="2019-04" db="EMBL/GenBank/DDBJ databases">
        <title>Bacillus caeni sp. nov., a bacterium isolated from mangrove sediment.</title>
        <authorList>
            <person name="Huang H."/>
            <person name="Mo K."/>
            <person name="Hu Y."/>
        </authorList>
    </citation>
    <scope>NUCLEOTIDE SEQUENCE [LARGE SCALE GENOMIC DNA]</scope>
    <source>
        <strain evidence="8 9">HB172195</strain>
    </source>
</reference>
<dbReference type="CDD" id="cd00009">
    <property type="entry name" value="AAA"/>
    <property type="match status" value="1"/>
</dbReference>
<evidence type="ECO:0000256" key="6">
    <source>
        <dbReference type="ARBA" id="ARBA00023163"/>
    </source>
</evidence>
<dbReference type="InterPro" id="IPR025943">
    <property type="entry name" value="Sigma_54_int_dom_ATP-bd_2"/>
</dbReference>
<name>A0A5R9F6M8_9BACL</name>
<dbReference type="FunFam" id="3.40.50.300:FF:000006">
    <property type="entry name" value="DNA-binding transcriptional regulator NtrC"/>
    <property type="match status" value="1"/>
</dbReference>
<dbReference type="GO" id="GO:0006355">
    <property type="term" value="P:regulation of DNA-templated transcription"/>
    <property type="evidence" value="ECO:0007669"/>
    <property type="project" value="InterPro"/>
</dbReference>
<dbReference type="InterPro" id="IPR027417">
    <property type="entry name" value="P-loop_NTPase"/>
</dbReference>
<dbReference type="InterPro" id="IPR009057">
    <property type="entry name" value="Homeodomain-like_sf"/>
</dbReference>
<dbReference type="Pfam" id="PF00158">
    <property type="entry name" value="Sigma54_activat"/>
    <property type="match status" value="1"/>
</dbReference>
<dbReference type="Pfam" id="PF02954">
    <property type="entry name" value="HTH_8"/>
    <property type="match status" value="1"/>
</dbReference>